<dbReference type="Gene3D" id="1.10.600.10">
    <property type="entry name" value="Farnesyl Diphosphate Synthase"/>
    <property type="match status" value="1"/>
</dbReference>
<dbReference type="OrthoDB" id="2998174at2759"/>
<evidence type="ECO:0000313" key="1">
    <source>
        <dbReference type="EMBL" id="KAF8868482.1"/>
    </source>
</evidence>
<reference evidence="1" key="1">
    <citation type="submission" date="2020-11" db="EMBL/GenBank/DDBJ databases">
        <authorList>
            <consortium name="DOE Joint Genome Institute"/>
            <person name="Ahrendt S."/>
            <person name="Riley R."/>
            <person name="Andreopoulos W."/>
            <person name="LaButti K."/>
            <person name="Pangilinan J."/>
            <person name="Ruiz-duenas F.J."/>
            <person name="Barrasa J.M."/>
            <person name="Sanchez-Garcia M."/>
            <person name="Camarero S."/>
            <person name="Miyauchi S."/>
            <person name="Serrano A."/>
            <person name="Linde D."/>
            <person name="Babiker R."/>
            <person name="Drula E."/>
            <person name="Ayuso-Fernandez I."/>
            <person name="Pacheco R."/>
            <person name="Padilla G."/>
            <person name="Ferreira P."/>
            <person name="Barriuso J."/>
            <person name="Kellner H."/>
            <person name="Castanera R."/>
            <person name="Alfaro M."/>
            <person name="Ramirez L."/>
            <person name="Pisabarro A.G."/>
            <person name="Kuo A."/>
            <person name="Tritt A."/>
            <person name="Lipzen A."/>
            <person name="He G."/>
            <person name="Yan M."/>
            <person name="Ng V."/>
            <person name="Cullen D."/>
            <person name="Martin F."/>
            <person name="Rosso M.-N."/>
            <person name="Henrissat B."/>
            <person name="Hibbett D."/>
            <person name="Martinez A.T."/>
            <person name="Grigoriev I.V."/>
        </authorList>
    </citation>
    <scope>NUCLEOTIDE SEQUENCE</scope>
    <source>
        <strain evidence="1">AH 44721</strain>
    </source>
</reference>
<comment type="caution">
    <text evidence="1">The sequence shown here is derived from an EMBL/GenBank/DDBJ whole genome shotgun (WGS) entry which is preliminary data.</text>
</comment>
<dbReference type="EMBL" id="JADNYJ010000635">
    <property type="protein sequence ID" value="KAF8868482.1"/>
    <property type="molecule type" value="Genomic_DNA"/>
</dbReference>
<name>A0A9P5N8C0_GYMJU</name>
<accession>A0A9P5N8C0</accession>
<evidence type="ECO:0000313" key="2">
    <source>
        <dbReference type="Proteomes" id="UP000724874"/>
    </source>
</evidence>
<proteinExistence type="predicted"/>
<protein>
    <submittedName>
        <fullName evidence="1">Uncharacterized protein</fullName>
    </submittedName>
</protein>
<dbReference type="AlphaFoldDB" id="A0A9P5N8C0"/>
<dbReference type="Proteomes" id="UP000724874">
    <property type="component" value="Unassembled WGS sequence"/>
</dbReference>
<keyword evidence="2" id="KW-1185">Reference proteome</keyword>
<dbReference type="SUPFAM" id="SSF48576">
    <property type="entry name" value="Terpenoid synthases"/>
    <property type="match status" value="1"/>
</dbReference>
<organism evidence="1 2">
    <name type="scientific">Gymnopilus junonius</name>
    <name type="common">Spectacular rustgill mushroom</name>
    <name type="synonym">Gymnopilus spectabilis subsp. junonius</name>
    <dbReference type="NCBI Taxonomy" id="109634"/>
    <lineage>
        <taxon>Eukaryota</taxon>
        <taxon>Fungi</taxon>
        <taxon>Dikarya</taxon>
        <taxon>Basidiomycota</taxon>
        <taxon>Agaricomycotina</taxon>
        <taxon>Agaricomycetes</taxon>
        <taxon>Agaricomycetidae</taxon>
        <taxon>Agaricales</taxon>
        <taxon>Agaricineae</taxon>
        <taxon>Hymenogastraceae</taxon>
        <taxon>Gymnopilus</taxon>
    </lineage>
</organism>
<feature type="non-terminal residue" evidence="1">
    <location>
        <position position="139"/>
    </location>
</feature>
<gene>
    <name evidence="1" type="ORF">CPB84DRAFT_1696167</name>
</gene>
<dbReference type="InterPro" id="IPR008949">
    <property type="entry name" value="Isoprenoid_synthase_dom_sf"/>
</dbReference>
<sequence length="139" mass="15560">DIYQFWDPIGMNCITATGVEFVTGHLIEEEPTICDMQVSHVASSWPNFLCMKTGGAEAYAFMLFPKDTFSDMSIYIQVVNDVSFIINLVNDLYHKEALAGETNNYIHAQAHATRKTVLESLQGIVNDILAVDNRITQVL</sequence>